<dbReference type="GO" id="GO:0009986">
    <property type="term" value="C:cell surface"/>
    <property type="evidence" value="ECO:0007669"/>
    <property type="project" value="TreeGrafter"/>
</dbReference>
<dbReference type="EMBL" id="JAXCGZ010023662">
    <property type="protein sequence ID" value="KAK7006780.1"/>
    <property type="molecule type" value="Genomic_DNA"/>
</dbReference>
<feature type="coiled-coil region" evidence="3">
    <location>
        <begin position="277"/>
        <end position="304"/>
    </location>
</feature>
<reference evidence="4 5" key="1">
    <citation type="submission" date="2023-11" db="EMBL/GenBank/DDBJ databases">
        <title>Halocaridina rubra genome assembly.</title>
        <authorList>
            <person name="Smith C."/>
        </authorList>
    </citation>
    <scope>NUCLEOTIDE SEQUENCE [LARGE SCALE GENOMIC DNA]</scope>
    <source>
        <strain evidence="4">EP-1</strain>
        <tissue evidence="4">Whole</tissue>
    </source>
</reference>
<keyword evidence="5" id="KW-1185">Reference proteome</keyword>
<dbReference type="GO" id="GO:0005576">
    <property type="term" value="C:extracellular region"/>
    <property type="evidence" value="ECO:0007669"/>
    <property type="project" value="UniProtKB-SubCell"/>
</dbReference>
<keyword evidence="3" id="KW-0175">Coiled coil</keyword>
<comment type="caution">
    <text evidence="4">The sequence shown here is derived from an EMBL/GenBank/DDBJ whole genome shotgun (WGS) entry which is preliminary data.</text>
</comment>
<dbReference type="InterPro" id="IPR051666">
    <property type="entry name" value="SP_Capacitation_Regulator"/>
</dbReference>
<sequence length="1791" mass="197735">MKVSQSEGRLMITVLDGDSLQVYELKEDLWREFEFLKIQLLGLPTPIIHWSFFSTGFENYIILISKTVVKIFIQNGVFYESLISVNVDGTLSQFDNFLALNIQSCRNEVVFIAGSGSTAVLYVLNWSVLPPVLQKVHVYTIEVHIPNWILAFGYTIGDQLRFVIPGQDVPAIYAIRAHLEEVEDPVLQESLALNDVIQSLKTEYNRQASIMERAEERLSKSVDTNFNISGNITIIQSLYIYKNFVTNILVANKITFSGTDLAGGVNSGDYTAFLAQLNDTQKRVNSTLAKLDDLESRINDIQQQGGVDQTIRGYTTIINPSLNLQSLIVNNINIGRTLDVNGSPVSLTNILNGIVRANTGTTITGKKTFSNGLEVGELRIDFLDDIPVSDLVTVRDEQTISGAIYQSVFNANQIILKSGATIAGKDFNQVVQLDTDVELGRVIFENLKVEANIQVISSIVNDIDISRFFQNALLLSGGTLAGSLAFTNDLLVSNLESTNIMGIDTLAFINNTVFKDRDASFNGKLTVAGPIVVRSLQVLGTINEKRFPDNYPIKNDTGPIIFRGSKHFSHVKFGNLKFGPQAIVDGLNPNTLVTKSTDQLITASKIFRQGIHVEGNLNIPSKIIDRVNLDDLIRSQTHLPSTDPWVFDVVFTGSVTVPKLVYSRLLNGLRFSALANDFLYDDGLAQLSGVKTFAAGLSVGNAQIIGTLNGEDIHSLVTTTKNHVISGSKTFVQDITFTTLNATIIDGEDLALLFKSILVSDGEGHIISGKKVFTDSVFINSLEIKGRLSGVDFSKVLTKSGNQRFSELQIFNSATFSSLQVQSIKLSDGFTVNGIDLSVLASRRVSLKSRINHTGRLIIDGPFIVVGNLMADKINGINIQELQENLVTDNTNSTIAGPVTISNLVVSDSVHSFETRGANGLSLKDIANKAVKLSGTNVFTGTPMFNELELRGDIVVRGLVNGVDLRALGEDAVYTNLGTSQQVFGTKIFLNGFEVKGDINTDTTNGVDLSTRLFTLHSDQHISSFYGFENVVVKGNVHLIGLFNDLDLRSLHSTLKPQSTYASVNFLGNVKVGEVIIAGTLDGVNITSHLLDAVKRGETEAFITGKKTFSGNTQFSNLKVNVLNSVSFNDYVANVILRNGNKVITTLLTINGDVSAPSITAENIIVEGTIDGVDYKSLKRNVIYLSRQQNIVTELIFESSITVRGNINAVLLNGLSIAEDYLTIRTEQVITVNASLATISSTFVDVGGTINNIYLPLLKELTMQAVGGQVLSGLTVIKGSVKVLGNVEVSGKTGTDVQIKLLSEVIDLQKGGDIRGFLRFTRELTTTTLQSTSYLINNVNILELYNKAWFTDVATVISARLIFRSTVTFKLGITITGTVDRLNIASLYNQTSLILKQFGASTTEIREEYASMCNSVVNLYEQLQDSLYEGDCFEFVYAERFPHLRHSSITFSAFDKTYLLLSYEGQCYSEVYVWNRFTRSFNILFSLATTGYVHEWVHVVTPDERVYIAAAASYSHNTCKDTNSTIWEVTSDSIKVARVLVPGEKVSKQVSLTKTFIHIHATHNTISYEYRLHQAQWVDVYTSEPFEFALHILDENGRDISFRSNGGVGEVWKGNVAKQTINLGYAIHDAVLTSHHHKIILFVLVDTYNPKGHSYELRVYEIYYGSLIWLDSAILETPGKITVFFVGNDACGSIYIAITQEHLYPVIFNFFSETLTEWNQMIVPRTTWIQYFGVPNNRFPQILDHYIIFGRIDRSALIYALLMRGSTVPKIGYSCEIEAFKNPLLKPIVLI</sequence>
<evidence type="ECO:0000256" key="1">
    <source>
        <dbReference type="ARBA" id="ARBA00004613"/>
    </source>
</evidence>
<protein>
    <submittedName>
        <fullName evidence="4">Uncharacterized protein</fullName>
    </submittedName>
</protein>
<dbReference type="PANTHER" id="PTHR22918">
    <property type="entry name" value="SEMINAL PLASMA PROTEIN"/>
    <property type="match status" value="1"/>
</dbReference>
<proteinExistence type="predicted"/>
<keyword evidence="2" id="KW-0964">Secreted</keyword>
<dbReference type="GO" id="GO:0008201">
    <property type="term" value="F:heparin binding"/>
    <property type="evidence" value="ECO:0007669"/>
    <property type="project" value="TreeGrafter"/>
</dbReference>
<accession>A0AAN8W8S5</accession>
<dbReference type="Proteomes" id="UP001381693">
    <property type="component" value="Unassembled WGS sequence"/>
</dbReference>
<evidence type="ECO:0000313" key="4">
    <source>
        <dbReference type="EMBL" id="KAK7006780.1"/>
    </source>
</evidence>
<comment type="subcellular location">
    <subcellularLocation>
        <location evidence="1">Secreted</location>
    </subcellularLocation>
</comment>
<evidence type="ECO:0000256" key="2">
    <source>
        <dbReference type="ARBA" id="ARBA00022525"/>
    </source>
</evidence>
<dbReference type="PANTHER" id="PTHR22918:SF6">
    <property type="entry name" value="EG:8D8.1 PROTEIN-RELATED"/>
    <property type="match status" value="1"/>
</dbReference>
<name>A0AAN8W8S5_HALRR</name>
<evidence type="ECO:0000256" key="3">
    <source>
        <dbReference type="SAM" id="Coils"/>
    </source>
</evidence>
<gene>
    <name evidence="4" type="ORF">SK128_028331</name>
</gene>
<evidence type="ECO:0000313" key="5">
    <source>
        <dbReference type="Proteomes" id="UP001381693"/>
    </source>
</evidence>
<organism evidence="4 5">
    <name type="scientific">Halocaridina rubra</name>
    <name type="common">Hawaiian red shrimp</name>
    <dbReference type="NCBI Taxonomy" id="373956"/>
    <lineage>
        <taxon>Eukaryota</taxon>
        <taxon>Metazoa</taxon>
        <taxon>Ecdysozoa</taxon>
        <taxon>Arthropoda</taxon>
        <taxon>Crustacea</taxon>
        <taxon>Multicrustacea</taxon>
        <taxon>Malacostraca</taxon>
        <taxon>Eumalacostraca</taxon>
        <taxon>Eucarida</taxon>
        <taxon>Decapoda</taxon>
        <taxon>Pleocyemata</taxon>
        <taxon>Caridea</taxon>
        <taxon>Atyoidea</taxon>
        <taxon>Atyidae</taxon>
        <taxon>Halocaridina</taxon>
    </lineage>
</organism>